<dbReference type="GO" id="GO:0009277">
    <property type="term" value="C:fungal-type cell wall"/>
    <property type="evidence" value="ECO:0007669"/>
    <property type="project" value="TreeGrafter"/>
</dbReference>
<accession>A0A6A5WWK7</accession>
<keyword evidence="4" id="KW-1185">Reference proteome</keyword>
<protein>
    <submittedName>
        <fullName evidence="3">Glycoside hydrolase family 128 protein</fullName>
    </submittedName>
</protein>
<dbReference type="SUPFAM" id="SSF51445">
    <property type="entry name" value="(Trans)glycosidases"/>
    <property type="match status" value="1"/>
</dbReference>
<feature type="signal peptide" evidence="1">
    <location>
        <begin position="1"/>
        <end position="18"/>
    </location>
</feature>
<dbReference type="InterPro" id="IPR053183">
    <property type="entry name" value="ASL1"/>
</dbReference>
<gene>
    <name evidence="3" type="ORF">P154DRAFT_603467</name>
</gene>
<dbReference type="Pfam" id="PF11790">
    <property type="entry name" value="Glyco_hydro_cc"/>
    <property type="match status" value="1"/>
</dbReference>
<evidence type="ECO:0000256" key="1">
    <source>
        <dbReference type="SAM" id="SignalP"/>
    </source>
</evidence>
<keyword evidence="3" id="KW-0378">Hydrolase</keyword>
<dbReference type="AlphaFoldDB" id="A0A6A5WWK7"/>
<dbReference type="GO" id="GO:0016787">
    <property type="term" value="F:hydrolase activity"/>
    <property type="evidence" value="ECO:0007669"/>
    <property type="project" value="UniProtKB-KW"/>
</dbReference>
<dbReference type="PANTHER" id="PTHR34154">
    <property type="entry name" value="ALKALI-SENSITIVE LINKAGE PROTEIN 1"/>
    <property type="match status" value="1"/>
</dbReference>
<dbReference type="PANTHER" id="PTHR34154:SF10">
    <property type="entry name" value="ASL1-LIKE GLYCOSYL HYDROLASE CATALYTIC DOMAIN-CONTAINING PROTEIN"/>
    <property type="match status" value="1"/>
</dbReference>
<dbReference type="InterPro" id="IPR024655">
    <property type="entry name" value="Asl1_glyco_hydro_catalytic"/>
</dbReference>
<reference evidence="3" key="1">
    <citation type="journal article" date="2020" name="Stud. Mycol.">
        <title>101 Dothideomycetes genomes: a test case for predicting lifestyles and emergence of pathogens.</title>
        <authorList>
            <person name="Haridas S."/>
            <person name="Albert R."/>
            <person name="Binder M."/>
            <person name="Bloem J."/>
            <person name="Labutti K."/>
            <person name="Salamov A."/>
            <person name="Andreopoulos B."/>
            <person name="Baker S."/>
            <person name="Barry K."/>
            <person name="Bills G."/>
            <person name="Bluhm B."/>
            <person name="Cannon C."/>
            <person name="Castanera R."/>
            <person name="Culley D."/>
            <person name="Daum C."/>
            <person name="Ezra D."/>
            <person name="Gonzalez J."/>
            <person name="Henrissat B."/>
            <person name="Kuo A."/>
            <person name="Liang C."/>
            <person name="Lipzen A."/>
            <person name="Lutzoni F."/>
            <person name="Magnuson J."/>
            <person name="Mondo S."/>
            <person name="Nolan M."/>
            <person name="Ohm R."/>
            <person name="Pangilinan J."/>
            <person name="Park H.-J."/>
            <person name="Ramirez L."/>
            <person name="Alfaro M."/>
            <person name="Sun H."/>
            <person name="Tritt A."/>
            <person name="Yoshinaga Y."/>
            <person name="Zwiers L.-H."/>
            <person name="Turgeon B."/>
            <person name="Goodwin S."/>
            <person name="Spatafora J."/>
            <person name="Crous P."/>
            <person name="Grigoriev I."/>
        </authorList>
    </citation>
    <scope>NUCLEOTIDE SEQUENCE</scope>
    <source>
        <strain evidence="3">CBS 123094</strain>
    </source>
</reference>
<dbReference type="OrthoDB" id="5985073at2759"/>
<dbReference type="EMBL" id="ML977560">
    <property type="protein sequence ID" value="KAF2006130.1"/>
    <property type="molecule type" value="Genomic_DNA"/>
</dbReference>
<dbReference type="Proteomes" id="UP000799779">
    <property type="component" value="Unassembled WGS sequence"/>
</dbReference>
<sequence>MRSHSLTIVMTFSNLVSAIPTTLRPRDEFTASSKRGIPFNDPAFTHLFAIPGSKVSWMYNWDSTVQGAEPSFEYVPMLHSTLPDHTSVWSQRWPLEVLDGSRHILSFNEPDQCGFGGACMQNVGSTVDAYRQYIQPIAKYRQYVRVGAPAVSNGVLDSATNSPMGLPWLKQFEDACSGCTYDFVAVHWYDAAWNIDYFKNFIRDSRDAARGRPIWLTEFGASGSEEEVINFLKVVLPWLDGEDYVERYAYQWAAPGSLVNADGNSLSLIGQAFAMY</sequence>
<dbReference type="Gene3D" id="3.20.20.80">
    <property type="entry name" value="Glycosidases"/>
    <property type="match status" value="1"/>
</dbReference>
<feature type="domain" description="Asl1-like glycosyl hydrolase catalytic" evidence="2">
    <location>
        <begin position="36"/>
        <end position="273"/>
    </location>
</feature>
<evidence type="ECO:0000259" key="2">
    <source>
        <dbReference type="Pfam" id="PF11790"/>
    </source>
</evidence>
<keyword evidence="1" id="KW-0732">Signal</keyword>
<evidence type="ECO:0000313" key="4">
    <source>
        <dbReference type="Proteomes" id="UP000799779"/>
    </source>
</evidence>
<feature type="chain" id="PRO_5025557467" evidence="1">
    <location>
        <begin position="19"/>
        <end position="276"/>
    </location>
</feature>
<name>A0A6A5WWK7_9PLEO</name>
<dbReference type="GO" id="GO:0071966">
    <property type="term" value="P:fungal-type cell wall polysaccharide metabolic process"/>
    <property type="evidence" value="ECO:0007669"/>
    <property type="project" value="TreeGrafter"/>
</dbReference>
<evidence type="ECO:0000313" key="3">
    <source>
        <dbReference type="EMBL" id="KAF2006130.1"/>
    </source>
</evidence>
<dbReference type="InterPro" id="IPR017853">
    <property type="entry name" value="GH"/>
</dbReference>
<proteinExistence type="predicted"/>
<organism evidence="3 4">
    <name type="scientific">Amniculicola lignicola CBS 123094</name>
    <dbReference type="NCBI Taxonomy" id="1392246"/>
    <lineage>
        <taxon>Eukaryota</taxon>
        <taxon>Fungi</taxon>
        <taxon>Dikarya</taxon>
        <taxon>Ascomycota</taxon>
        <taxon>Pezizomycotina</taxon>
        <taxon>Dothideomycetes</taxon>
        <taxon>Pleosporomycetidae</taxon>
        <taxon>Pleosporales</taxon>
        <taxon>Amniculicolaceae</taxon>
        <taxon>Amniculicola</taxon>
    </lineage>
</organism>